<protein>
    <submittedName>
        <fullName evidence="1">Uncharacterized protein</fullName>
    </submittedName>
</protein>
<dbReference type="Proteomes" id="UP001150603">
    <property type="component" value="Unassembled WGS sequence"/>
</dbReference>
<keyword evidence="2" id="KW-1185">Reference proteome</keyword>
<name>A0ACC1J917_9FUNG</name>
<accession>A0ACC1J917</accession>
<gene>
    <name evidence="1" type="ORF">FBU59_003236</name>
</gene>
<evidence type="ECO:0000313" key="2">
    <source>
        <dbReference type="Proteomes" id="UP001150603"/>
    </source>
</evidence>
<proteinExistence type="predicted"/>
<evidence type="ECO:0000313" key="1">
    <source>
        <dbReference type="EMBL" id="KAJ1942308.1"/>
    </source>
</evidence>
<organism evidence="1 2">
    <name type="scientific">Linderina macrospora</name>
    <dbReference type="NCBI Taxonomy" id="4868"/>
    <lineage>
        <taxon>Eukaryota</taxon>
        <taxon>Fungi</taxon>
        <taxon>Fungi incertae sedis</taxon>
        <taxon>Zoopagomycota</taxon>
        <taxon>Kickxellomycotina</taxon>
        <taxon>Kickxellomycetes</taxon>
        <taxon>Kickxellales</taxon>
        <taxon>Kickxellaceae</taxon>
        <taxon>Linderina</taxon>
    </lineage>
</organism>
<sequence length="320" mass="34890">MLFKSTIILSVALAAVTSGAPAGQGVTPRDLSSGYALFSKDKSTSIMNSVQNYFSANNIKNLLPSGLYVAPNNQTGTVSEADLLKYGRYAGAAYKVLDKSWTCMINCWTSDTRGTVVDYHWNTKGDGAPSYGFVAHKSNTKEIIVSWRGSTILMDWIENMVFLPTPWPLSVVGSGVHTGFLAGYKSAVDGIKKAVADLVQKYPDYKIVLTGHSLGGAEATVAAADFALSHPEWPFPIYRVVNKGDLVPQIPTQSLGFQHHSQQIWYTPKGETKFCGSNGENSQCQNSLSLFELSILNHLQYPGLSYQLLYWAIGNIESII</sequence>
<comment type="caution">
    <text evidence="1">The sequence shown here is derived from an EMBL/GenBank/DDBJ whole genome shotgun (WGS) entry which is preliminary data.</text>
</comment>
<dbReference type="EMBL" id="JANBPW010002002">
    <property type="protein sequence ID" value="KAJ1942308.1"/>
    <property type="molecule type" value="Genomic_DNA"/>
</dbReference>
<reference evidence="1" key="1">
    <citation type="submission" date="2022-07" db="EMBL/GenBank/DDBJ databases">
        <title>Phylogenomic reconstructions and comparative analyses of Kickxellomycotina fungi.</title>
        <authorList>
            <person name="Reynolds N.K."/>
            <person name="Stajich J.E."/>
            <person name="Barry K."/>
            <person name="Grigoriev I.V."/>
            <person name="Crous P."/>
            <person name="Smith M.E."/>
        </authorList>
    </citation>
    <scope>NUCLEOTIDE SEQUENCE</scope>
    <source>
        <strain evidence="1">NRRL 5244</strain>
    </source>
</reference>